<proteinExistence type="predicted"/>
<accession>A0A8T3CGC7</accession>
<feature type="compositionally biased region" description="Low complexity" evidence="2">
    <location>
        <begin position="222"/>
        <end position="232"/>
    </location>
</feature>
<evidence type="ECO:0000256" key="1">
    <source>
        <dbReference type="SAM" id="Coils"/>
    </source>
</evidence>
<evidence type="ECO:0000256" key="2">
    <source>
        <dbReference type="SAM" id="MobiDB-lite"/>
    </source>
</evidence>
<organism evidence="3 4">
    <name type="scientific">Albula goreensis</name>
    <dbReference type="NCBI Taxonomy" id="1534307"/>
    <lineage>
        <taxon>Eukaryota</taxon>
        <taxon>Metazoa</taxon>
        <taxon>Chordata</taxon>
        <taxon>Craniata</taxon>
        <taxon>Vertebrata</taxon>
        <taxon>Euteleostomi</taxon>
        <taxon>Actinopterygii</taxon>
        <taxon>Neopterygii</taxon>
        <taxon>Teleostei</taxon>
        <taxon>Albuliformes</taxon>
        <taxon>Albulidae</taxon>
        <taxon>Albula</taxon>
    </lineage>
</organism>
<name>A0A8T3CGC7_9TELE</name>
<dbReference type="EMBL" id="JAERUA010000025">
    <property type="protein sequence ID" value="KAI1882104.1"/>
    <property type="molecule type" value="Genomic_DNA"/>
</dbReference>
<feature type="coiled-coil region" evidence="1">
    <location>
        <begin position="5"/>
        <end position="47"/>
    </location>
</feature>
<dbReference type="AlphaFoldDB" id="A0A8T3CGC7"/>
<keyword evidence="4" id="KW-1185">Reference proteome</keyword>
<comment type="caution">
    <text evidence="3">The sequence shown here is derived from an EMBL/GenBank/DDBJ whole genome shotgun (WGS) entry which is preliminary data.</text>
</comment>
<dbReference type="OrthoDB" id="8982776at2759"/>
<gene>
    <name evidence="3" type="ORF">AGOR_G00247250</name>
</gene>
<feature type="region of interest" description="Disordered" evidence="2">
    <location>
        <begin position="181"/>
        <end position="271"/>
    </location>
</feature>
<feature type="compositionally biased region" description="Polar residues" evidence="2">
    <location>
        <begin position="251"/>
        <end position="261"/>
    </location>
</feature>
<reference evidence="3" key="1">
    <citation type="submission" date="2021-01" db="EMBL/GenBank/DDBJ databases">
        <authorList>
            <person name="Zahm M."/>
            <person name="Roques C."/>
            <person name="Cabau C."/>
            <person name="Klopp C."/>
            <person name="Donnadieu C."/>
            <person name="Jouanno E."/>
            <person name="Lampietro C."/>
            <person name="Louis A."/>
            <person name="Herpin A."/>
            <person name="Echchiki A."/>
            <person name="Berthelot C."/>
            <person name="Parey E."/>
            <person name="Roest-Crollius H."/>
            <person name="Braasch I."/>
            <person name="Postlethwait J."/>
            <person name="Bobe J."/>
            <person name="Montfort J."/>
            <person name="Bouchez O."/>
            <person name="Begum T."/>
            <person name="Mejri S."/>
            <person name="Adams A."/>
            <person name="Chen W.-J."/>
            <person name="Guiguen Y."/>
        </authorList>
    </citation>
    <scope>NUCLEOTIDE SEQUENCE</scope>
    <source>
        <tissue evidence="3">Blood</tissue>
    </source>
</reference>
<protein>
    <submittedName>
        <fullName evidence="3">Uncharacterized protein</fullName>
    </submittedName>
</protein>
<sequence>MTVQMKEKESDLVQKVAQAELAQREIEIDLQSKINSLEMTIAELKESFEDRKTTMAKKITTLKGKREEERATFQKERDSLQAKLQFTTKLMEEKEHTLQHKLAKEEARATEVQESFAQYRDELLRVMKNRQAFLKSEIRVHQERAHKNLIAYQESERLLNNEKMKTESLRRKVARLIQILEQSPKAELPQQRRESPKAPKTPPETPQTSQAPPAGGKHQRKSSYSTSTASRSDQQFAQQPREEPKYRILQRPQNHAQSVHILSTPILQKPK</sequence>
<evidence type="ECO:0000313" key="3">
    <source>
        <dbReference type="EMBL" id="KAI1882104.1"/>
    </source>
</evidence>
<dbReference type="Proteomes" id="UP000829720">
    <property type="component" value="Unassembled WGS sequence"/>
</dbReference>
<keyword evidence="1" id="KW-0175">Coiled coil</keyword>
<evidence type="ECO:0000313" key="4">
    <source>
        <dbReference type="Proteomes" id="UP000829720"/>
    </source>
</evidence>